<comment type="caution">
    <text evidence="2">The sequence shown here is derived from an EMBL/GenBank/DDBJ whole genome shotgun (WGS) entry which is preliminary data.</text>
</comment>
<dbReference type="EMBL" id="JBHRZS010000007">
    <property type="protein sequence ID" value="MFC3880471.1"/>
    <property type="molecule type" value="Genomic_DNA"/>
</dbReference>
<feature type="domain" description="Cyclic nucleotide-binding" evidence="1">
    <location>
        <begin position="14"/>
        <end position="115"/>
    </location>
</feature>
<sequence>MFEQLHNYLSDGAGITPKQFDSIKRNFEPGILKKNEFLLRAGETCNYMYFVITGCIRFYTTNPEGDEMTRYFAFENKFGTALTSFINQQPSEEFMQTALSTEVLKIKRQDFYTLVNTIPEISSIYRNMLEQAYIMSQQQIYGFQGYSALERLKWLMAHHPKILTKLSSKVIASYLGVTQYTLSRLKSEL</sequence>
<evidence type="ECO:0000313" key="2">
    <source>
        <dbReference type="EMBL" id="MFC3880471.1"/>
    </source>
</evidence>
<evidence type="ECO:0000259" key="1">
    <source>
        <dbReference type="PROSITE" id="PS50042"/>
    </source>
</evidence>
<dbReference type="RefSeq" id="WP_377905829.1">
    <property type="nucleotide sequence ID" value="NZ_JBHRZS010000007.1"/>
</dbReference>
<organism evidence="2 3">
    <name type="scientific">Algoriphagus namhaensis</name>
    <dbReference type="NCBI Taxonomy" id="915353"/>
    <lineage>
        <taxon>Bacteria</taxon>
        <taxon>Pseudomonadati</taxon>
        <taxon>Bacteroidota</taxon>
        <taxon>Cytophagia</taxon>
        <taxon>Cytophagales</taxon>
        <taxon>Cyclobacteriaceae</taxon>
        <taxon>Algoriphagus</taxon>
    </lineage>
</organism>
<dbReference type="CDD" id="cd00038">
    <property type="entry name" value="CAP_ED"/>
    <property type="match status" value="1"/>
</dbReference>
<dbReference type="SUPFAM" id="SSF51206">
    <property type="entry name" value="cAMP-binding domain-like"/>
    <property type="match status" value="1"/>
</dbReference>
<dbReference type="Gene3D" id="2.60.120.10">
    <property type="entry name" value="Jelly Rolls"/>
    <property type="match status" value="1"/>
</dbReference>
<gene>
    <name evidence="2" type="ORF">ACFOSV_09805</name>
</gene>
<dbReference type="InterPro" id="IPR018490">
    <property type="entry name" value="cNMP-bd_dom_sf"/>
</dbReference>
<dbReference type="InterPro" id="IPR014710">
    <property type="entry name" value="RmlC-like_jellyroll"/>
</dbReference>
<dbReference type="PROSITE" id="PS50042">
    <property type="entry name" value="CNMP_BINDING_3"/>
    <property type="match status" value="1"/>
</dbReference>
<name>A0ABV8AU27_9BACT</name>
<evidence type="ECO:0000313" key="3">
    <source>
        <dbReference type="Proteomes" id="UP001595805"/>
    </source>
</evidence>
<reference evidence="3" key="1">
    <citation type="journal article" date="2019" name="Int. J. Syst. Evol. Microbiol.">
        <title>The Global Catalogue of Microorganisms (GCM) 10K type strain sequencing project: providing services to taxonomists for standard genome sequencing and annotation.</title>
        <authorList>
            <consortium name="The Broad Institute Genomics Platform"/>
            <consortium name="The Broad Institute Genome Sequencing Center for Infectious Disease"/>
            <person name="Wu L."/>
            <person name="Ma J."/>
        </authorList>
    </citation>
    <scope>NUCLEOTIDE SEQUENCE [LARGE SCALE GENOMIC DNA]</scope>
    <source>
        <strain evidence="3">CCUG 60523</strain>
    </source>
</reference>
<proteinExistence type="predicted"/>
<accession>A0ABV8AU27</accession>
<protein>
    <submittedName>
        <fullName evidence="2">Crp/Fnr family transcriptional regulator</fullName>
    </submittedName>
</protein>
<dbReference type="InterPro" id="IPR000595">
    <property type="entry name" value="cNMP-bd_dom"/>
</dbReference>
<keyword evidence="3" id="KW-1185">Reference proteome</keyword>
<dbReference type="Proteomes" id="UP001595805">
    <property type="component" value="Unassembled WGS sequence"/>
</dbReference>
<dbReference type="Pfam" id="PF00027">
    <property type="entry name" value="cNMP_binding"/>
    <property type="match status" value="1"/>
</dbReference>